<feature type="transmembrane region" description="Helical" evidence="1">
    <location>
        <begin position="12"/>
        <end position="38"/>
    </location>
</feature>
<keyword evidence="1" id="KW-1133">Transmembrane helix</keyword>
<accession>A0A482PK01</accession>
<dbReference type="AlphaFoldDB" id="A0A482PK01"/>
<evidence type="ECO:0000313" key="2">
    <source>
        <dbReference type="EMBL" id="QBY28086.1"/>
    </source>
</evidence>
<proteinExistence type="predicted"/>
<keyword evidence="1" id="KW-0812">Transmembrane</keyword>
<dbReference type="EMBL" id="CP038008">
    <property type="protein sequence ID" value="QBY28086.1"/>
    <property type="molecule type" value="Genomic_DNA"/>
</dbReference>
<organism evidence="2">
    <name type="scientific">Citrobacter rodentium</name>
    <dbReference type="NCBI Taxonomy" id="67825"/>
    <lineage>
        <taxon>Bacteria</taxon>
        <taxon>Pseudomonadati</taxon>
        <taxon>Pseudomonadota</taxon>
        <taxon>Gammaproteobacteria</taxon>
        <taxon>Enterobacterales</taxon>
        <taxon>Enterobacteriaceae</taxon>
        <taxon>Citrobacter</taxon>
    </lineage>
</organism>
<name>A0A482PK01_CITRO</name>
<reference evidence="2" key="1">
    <citation type="submission" date="2019-03" db="EMBL/GenBank/DDBJ databases">
        <title>Complete genome sequence of enteropathogenic Citrobacter rodentium strain DBS100.</title>
        <authorList>
            <person name="Popov G."/>
            <person name="Fiebig A."/>
            <person name="Shideler S."/>
            <person name="Coombes B."/>
            <person name="Savchenko A."/>
        </authorList>
    </citation>
    <scope>NUCLEOTIDE SEQUENCE</scope>
    <source>
        <strain evidence="2">DBS100</strain>
    </source>
</reference>
<keyword evidence="1" id="KW-0472">Membrane</keyword>
<gene>
    <name evidence="2" type="ORF">E2R62_03980</name>
</gene>
<evidence type="ECO:0008006" key="3">
    <source>
        <dbReference type="Google" id="ProtNLM"/>
    </source>
</evidence>
<sequence>MNVHIKFRIAILIYLSAAYAVALPLLALLTDLVINGAIIDIWKNSYSFGSLLSSRKMLYLKFAGLGAALGFFYWLFFYRKYRHYDPLDKYFK</sequence>
<evidence type="ECO:0000256" key="1">
    <source>
        <dbReference type="SAM" id="Phobius"/>
    </source>
</evidence>
<protein>
    <recommendedName>
        <fullName evidence="3">Outer membrane protein</fullName>
    </recommendedName>
</protein>
<feature type="transmembrane region" description="Helical" evidence="1">
    <location>
        <begin position="58"/>
        <end position="77"/>
    </location>
</feature>